<gene>
    <name evidence="11" type="ORF">JS530_10140</name>
</gene>
<dbReference type="InterPro" id="IPR000194">
    <property type="entry name" value="ATPase_F1/V1/A1_a/bsu_nucl-bd"/>
</dbReference>
<comment type="similarity">
    <text evidence="2">Belongs to the ATPase alpha/beta chains family.</text>
</comment>
<keyword evidence="7" id="KW-0472">Membrane</keyword>
<dbReference type="InterPro" id="IPR020003">
    <property type="entry name" value="ATPase_a/bsu_AS"/>
</dbReference>
<reference evidence="11 12" key="1">
    <citation type="journal article" date="2021" name="Environ. Microbiol.">
        <title>Genetic insights into the dark matter of the mammalian gut microbiota through targeted genome reconstruction.</title>
        <authorList>
            <person name="Lugli G.A."/>
            <person name="Alessandri G."/>
            <person name="Milani C."/>
            <person name="Viappiani A."/>
            <person name="Fontana F."/>
            <person name="Tarracchini C."/>
            <person name="Mancabelli L."/>
            <person name="Argentini C."/>
            <person name="Ruiz L."/>
            <person name="Margolles A."/>
            <person name="van Sinderen D."/>
            <person name="Turroni F."/>
            <person name="Ventura M."/>
        </authorList>
    </citation>
    <scope>NUCLEOTIDE SEQUENCE [LARGE SCALE GENOMIC DNA]</scope>
    <source>
        <strain evidence="11 12">LC6</strain>
    </source>
</reference>
<keyword evidence="4" id="KW-1003">Cell membrane</keyword>
<evidence type="ECO:0000256" key="2">
    <source>
        <dbReference type="ARBA" id="ARBA00008936"/>
    </source>
</evidence>
<accession>A0ABS5UYS8</accession>
<dbReference type="PANTHER" id="PTHR48082">
    <property type="entry name" value="ATP SYNTHASE SUBUNIT ALPHA, MITOCHONDRIAL"/>
    <property type="match status" value="1"/>
</dbReference>
<dbReference type="SUPFAM" id="SSF47917">
    <property type="entry name" value="C-terminal domain of alpha and beta subunits of F1 ATP synthase"/>
    <property type="match status" value="1"/>
</dbReference>
<dbReference type="Proteomes" id="UP000711736">
    <property type="component" value="Unassembled WGS sequence"/>
</dbReference>
<evidence type="ECO:0000256" key="5">
    <source>
        <dbReference type="ARBA" id="ARBA00022967"/>
    </source>
</evidence>
<keyword evidence="8" id="KW-0139">CF(1)</keyword>
<dbReference type="InterPro" id="IPR036121">
    <property type="entry name" value="ATPase_F1/V1/A1_a/bsu_N_sf"/>
</dbReference>
<evidence type="ECO:0000313" key="11">
    <source>
        <dbReference type="EMBL" id="MBT1175850.1"/>
    </source>
</evidence>
<keyword evidence="6" id="KW-0406">Ion transport</keyword>
<dbReference type="Pfam" id="PF00306">
    <property type="entry name" value="ATP-synt_ab_C"/>
    <property type="match status" value="1"/>
</dbReference>
<dbReference type="InterPro" id="IPR027417">
    <property type="entry name" value="P-loop_NTPase"/>
</dbReference>
<evidence type="ECO:0000256" key="8">
    <source>
        <dbReference type="ARBA" id="ARBA00023196"/>
    </source>
</evidence>
<evidence type="ECO:0000256" key="3">
    <source>
        <dbReference type="ARBA" id="ARBA00022448"/>
    </source>
</evidence>
<dbReference type="EMBL" id="JAFEJU010000010">
    <property type="protein sequence ID" value="MBT1175850.1"/>
    <property type="molecule type" value="Genomic_DNA"/>
</dbReference>
<comment type="caution">
    <text evidence="11">The sequence shown here is derived from an EMBL/GenBank/DDBJ whole genome shotgun (WGS) entry which is preliminary data.</text>
</comment>
<dbReference type="InterPro" id="IPR000793">
    <property type="entry name" value="ATP_synth_asu_C"/>
</dbReference>
<feature type="domain" description="ATPase F1/V1/A1 complex alpha/beta subunit nucleotide-binding" evidence="9">
    <location>
        <begin position="146"/>
        <end position="358"/>
    </location>
</feature>
<dbReference type="SUPFAM" id="SSF52540">
    <property type="entry name" value="P-loop containing nucleoside triphosphate hydrolases"/>
    <property type="match status" value="1"/>
</dbReference>
<comment type="subcellular location">
    <subcellularLocation>
        <location evidence="1">Membrane</location>
    </subcellularLocation>
</comment>
<evidence type="ECO:0000259" key="9">
    <source>
        <dbReference type="Pfam" id="PF00006"/>
    </source>
</evidence>
<keyword evidence="5" id="KW-1278">Translocase</keyword>
<evidence type="ECO:0000256" key="7">
    <source>
        <dbReference type="ARBA" id="ARBA00023136"/>
    </source>
</evidence>
<name>A0ABS5UYS8_9BIFI</name>
<keyword evidence="8" id="KW-0066">ATP synthesis</keyword>
<protein>
    <submittedName>
        <fullName evidence="11">F0F1 ATP synthase subunit alpha</fullName>
    </submittedName>
</protein>
<dbReference type="PANTHER" id="PTHR48082:SF2">
    <property type="entry name" value="ATP SYNTHASE SUBUNIT ALPHA, MITOCHONDRIAL"/>
    <property type="match status" value="1"/>
</dbReference>
<dbReference type="InterPro" id="IPR005294">
    <property type="entry name" value="ATP_synth_F1_asu"/>
</dbReference>
<evidence type="ECO:0000259" key="10">
    <source>
        <dbReference type="Pfam" id="PF00306"/>
    </source>
</evidence>
<organism evidence="11 12">
    <name type="scientific">Bifidobacterium colobi</name>
    <dbReference type="NCBI Taxonomy" id="2809026"/>
    <lineage>
        <taxon>Bacteria</taxon>
        <taxon>Bacillati</taxon>
        <taxon>Actinomycetota</taxon>
        <taxon>Actinomycetes</taxon>
        <taxon>Bifidobacteriales</taxon>
        <taxon>Bifidobacteriaceae</taxon>
        <taxon>Bifidobacterium</taxon>
    </lineage>
</organism>
<feature type="domain" description="ATP synthase alpha subunit C-terminal" evidence="10">
    <location>
        <begin position="365"/>
        <end position="437"/>
    </location>
</feature>
<proteinExistence type="inferred from homology"/>
<evidence type="ECO:0000313" key="12">
    <source>
        <dbReference type="Proteomes" id="UP000711736"/>
    </source>
</evidence>
<evidence type="ECO:0000256" key="1">
    <source>
        <dbReference type="ARBA" id="ARBA00004370"/>
    </source>
</evidence>
<keyword evidence="3" id="KW-0813">Transport</keyword>
<sequence>MNDYMNTIVNESIARIKQRENSFNSGRVASVRDYILEVTGLESVGYFEEVHVGAKAVGYVNQIRENSVIVAVVSQGSPVYVGDEVTATGREFMATFGKESKGHVVDMFGRDLLNGKRFEQTMAVRIENPTTPIMDRTAVNRPMRTGITGIDMLYPIGRGQRQLIIGDKKTGKTQLCLDAIVNQKGQKTLCIYIAIGRTKKGVKEIYRELARRGAMDYTIILAANNDDKPTVLSLTPYVGLAIAELYMKQGLDVLVVIDDLKRHADVYREIALRVGKTPGRDAYPADIFYTHSRLLEKGCQYKNGGSITILPIIETRGGDITDYISTNVISITDGQIVLSKKNFDKGQKPAIDYGLSVSRLGGAVQDPAVKKIGAKVRRELLSYLETREIYELANTDEMSPELKAKLQRGQRMLAALNQYKFSPIPADQMVATFTALVAQPEQPKPQPVQTEQLQADPAVLKQSEEVAIHGFDDATLPADYRKPAAK</sequence>
<keyword evidence="12" id="KW-1185">Reference proteome</keyword>
<evidence type="ECO:0000256" key="6">
    <source>
        <dbReference type="ARBA" id="ARBA00023065"/>
    </source>
</evidence>
<dbReference type="SUPFAM" id="SSF50615">
    <property type="entry name" value="N-terminal domain of alpha and beta subunits of F1 ATP synthase"/>
    <property type="match status" value="1"/>
</dbReference>
<evidence type="ECO:0000256" key="4">
    <source>
        <dbReference type="ARBA" id="ARBA00022475"/>
    </source>
</evidence>
<dbReference type="RefSeq" id="WP_214377040.1">
    <property type="nucleotide sequence ID" value="NZ_JAFEJU010000010.1"/>
</dbReference>
<dbReference type="Gene3D" id="3.40.50.12240">
    <property type="match status" value="1"/>
</dbReference>
<dbReference type="PROSITE" id="PS00152">
    <property type="entry name" value="ATPASE_ALPHA_BETA"/>
    <property type="match status" value="1"/>
</dbReference>
<dbReference type="Pfam" id="PF00006">
    <property type="entry name" value="ATP-synt_ab"/>
    <property type="match status" value="1"/>
</dbReference>